<sequence>MTYKPKQRDIIIIDFAPSKEYEINKRRPALVMSSDNYNRATNLVIVCPITTTEKDRPFFVPISSSKLHANGTVVSKVNTNQVFSLDYTEKAKRNIQFVDRLEEESFYPIVQMFMHNFSFKI</sequence>
<dbReference type="Pfam" id="PF02452">
    <property type="entry name" value="PemK_toxin"/>
    <property type="match status" value="1"/>
</dbReference>
<evidence type="ECO:0000256" key="2">
    <source>
        <dbReference type="ARBA" id="ARBA00022649"/>
    </source>
</evidence>
<dbReference type="Gene3D" id="2.30.30.110">
    <property type="match status" value="1"/>
</dbReference>
<accession>A0A1I3D0R4</accession>
<proteinExistence type="inferred from homology"/>
<name>A0A1I3D0R4_9LACT</name>
<dbReference type="AlphaFoldDB" id="A0A1I3D0R4"/>
<organism evidence="3 4">
    <name type="scientific">Pisciglobus halotolerans</name>
    <dbReference type="NCBI Taxonomy" id="745365"/>
    <lineage>
        <taxon>Bacteria</taxon>
        <taxon>Bacillati</taxon>
        <taxon>Bacillota</taxon>
        <taxon>Bacilli</taxon>
        <taxon>Lactobacillales</taxon>
        <taxon>Carnobacteriaceae</taxon>
    </lineage>
</organism>
<keyword evidence="4" id="KW-1185">Reference proteome</keyword>
<dbReference type="Proteomes" id="UP000198668">
    <property type="component" value="Unassembled WGS sequence"/>
</dbReference>
<dbReference type="InterPro" id="IPR011067">
    <property type="entry name" value="Plasmid_toxin/cell-grow_inhib"/>
</dbReference>
<dbReference type="EMBL" id="FOQE01000026">
    <property type="protein sequence ID" value="SFH80218.1"/>
    <property type="molecule type" value="Genomic_DNA"/>
</dbReference>
<evidence type="ECO:0000313" key="3">
    <source>
        <dbReference type="EMBL" id="SFH80218.1"/>
    </source>
</evidence>
<dbReference type="GO" id="GO:0006402">
    <property type="term" value="P:mRNA catabolic process"/>
    <property type="evidence" value="ECO:0007669"/>
    <property type="project" value="TreeGrafter"/>
</dbReference>
<dbReference type="RefSeq" id="WP_092092937.1">
    <property type="nucleotide sequence ID" value="NZ_FOQE01000026.1"/>
</dbReference>
<dbReference type="SUPFAM" id="SSF50118">
    <property type="entry name" value="Cell growth inhibitor/plasmid maintenance toxic component"/>
    <property type="match status" value="1"/>
</dbReference>
<dbReference type="PANTHER" id="PTHR33988">
    <property type="entry name" value="ENDORIBONUCLEASE MAZF-RELATED"/>
    <property type="match status" value="1"/>
</dbReference>
<dbReference type="GO" id="GO:0004521">
    <property type="term" value="F:RNA endonuclease activity"/>
    <property type="evidence" value="ECO:0007669"/>
    <property type="project" value="TreeGrafter"/>
</dbReference>
<evidence type="ECO:0000256" key="1">
    <source>
        <dbReference type="ARBA" id="ARBA00007521"/>
    </source>
</evidence>
<dbReference type="InterPro" id="IPR003477">
    <property type="entry name" value="PemK-like"/>
</dbReference>
<gene>
    <name evidence="3" type="ORF">SAMN04489868_12620</name>
</gene>
<dbReference type="GO" id="GO:0016075">
    <property type="term" value="P:rRNA catabolic process"/>
    <property type="evidence" value="ECO:0007669"/>
    <property type="project" value="TreeGrafter"/>
</dbReference>
<evidence type="ECO:0000313" key="4">
    <source>
        <dbReference type="Proteomes" id="UP000198668"/>
    </source>
</evidence>
<dbReference type="OrthoDB" id="9808744at2"/>
<protein>
    <submittedName>
        <fullName evidence="3">mRNA interferase MazF</fullName>
    </submittedName>
</protein>
<comment type="similarity">
    <text evidence="1">Belongs to the PemK/MazF family.</text>
</comment>
<keyword evidence="2" id="KW-1277">Toxin-antitoxin system</keyword>
<reference evidence="3 4" key="1">
    <citation type="submission" date="2016-10" db="EMBL/GenBank/DDBJ databases">
        <authorList>
            <person name="de Groot N.N."/>
        </authorList>
    </citation>
    <scope>NUCLEOTIDE SEQUENCE [LARGE SCALE GENOMIC DNA]</scope>
    <source>
        <strain evidence="3 4">DSM 27630</strain>
    </source>
</reference>
<dbReference type="GO" id="GO:0003677">
    <property type="term" value="F:DNA binding"/>
    <property type="evidence" value="ECO:0007669"/>
    <property type="project" value="InterPro"/>
</dbReference>